<organism evidence="3 4">
    <name type="scientific">Rotaria magnacalcarata</name>
    <dbReference type="NCBI Taxonomy" id="392030"/>
    <lineage>
        <taxon>Eukaryota</taxon>
        <taxon>Metazoa</taxon>
        <taxon>Spiralia</taxon>
        <taxon>Gnathifera</taxon>
        <taxon>Rotifera</taxon>
        <taxon>Eurotatoria</taxon>
        <taxon>Bdelloidea</taxon>
        <taxon>Philodinida</taxon>
        <taxon>Philodinidae</taxon>
        <taxon>Rotaria</taxon>
    </lineage>
</organism>
<evidence type="ECO:0000313" key="3">
    <source>
        <dbReference type="EMBL" id="CAF4723883.1"/>
    </source>
</evidence>
<evidence type="ECO:0000256" key="1">
    <source>
        <dbReference type="SAM" id="MobiDB-lite"/>
    </source>
</evidence>
<keyword evidence="4" id="KW-1185">Reference proteome</keyword>
<feature type="non-terminal residue" evidence="3">
    <location>
        <position position="62"/>
    </location>
</feature>
<dbReference type="EMBL" id="CAJOBG010095929">
    <property type="protein sequence ID" value="CAF4683524.1"/>
    <property type="molecule type" value="Genomic_DNA"/>
</dbReference>
<accession>A0A821JWU6</accession>
<gene>
    <name evidence="2" type="ORF">OVN521_LOCUS47817</name>
    <name evidence="3" type="ORF">OVN521_LOCUS49180</name>
</gene>
<sequence>LTPQPNPNEPVLKKGHWTEKSDAELDKQDDVELLRSSIDQLRLSQQPEVTKPISIAATDRFG</sequence>
<proteinExistence type="predicted"/>
<evidence type="ECO:0000313" key="4">
    <source>
        <dbReference type="Proteomes" id="UP000663866"/>
    </source>
</evidence>
<dbReference type="AlphaFoldDB" id="A0A821JWU6"/>
<evidence type="ECO:0000313" key="2">
    <source>
        <dbReference type="EMBL" id="CAF4683524.1"/>
    </source>
</evidence>
<comment type="caution">
    <text evidence="3">The sequence shown here is derived from an EMBL/GenBank/DDBJ whole genome shotgun (WGS) entry which is preliminary data.</text>
</comment>
<name>A0A821JWU6_9BILA</name>
<feature type="non-terminal residue" evidence="3">
    <location>
        <position position="1"/>
    </location>
</feature>
<dbReference type="Proteomes" id="UP000663866">
    <property type="component" value="Unassembled WGS sequence"/>
</dbReference>
<dbReference type="EMBL" id="CAJOBG010106511">
    <property type="protein sequence ID" value="CAF4723883.1"/>
    <property type="molecule type" value="Genomic_DNA"/>
</dbReference>
<reference evidence="3" key="1">
    <citation type="submission" date="2021-02" db="EMBL/GenBank/DDBJ databases">
        <authorList>
            <person name="Nowell W R."/>
        </authorList>
    </citation>
    <scope>NUCLEOTIDE SEQUENCE</scope>
</reference>
<feature type="region of interest" description="Disordered" evidence="1">
    <location>
        <begin position="1"/>
        <end position="24"/>
    </location>
</feature>
<protein>
    <submittedName>
        <fullName evidence="3">Uncharacterized protein</fullName>
    </submittedName>
</protein>